<reference evidence="1 2" key="1">
    <citation type="journal article" date="2007" name="Vet. Microbiol.">
        <title>Generation and immunogenicity of a recombinant pseudorabies virus expressing cap protein of porcine circovirus type 2.</title>
        <authorList>
            <person name="Song Y."/>
            <person name="Jin M."/>
            <person name="Zhang S."/>
            <person name="Xu X."/>
            <person name="Xiao S."/>
            <person name="Cao S."/>
            <person name="Chen H."/>
        </authorList>
    </citation>
    <scope>NUCLEOTIDE SEQUENCE [LARGE SCALE GENOMIC DNA]</scope>
</reference>
<dbReference type="EMBL" id="AY035820">
    <property type="protein sequence ID" value="AAK60466.1"/>
    <property type="molecule type" value="Genomic_DNA"/>
</dbReference>
<proteinExistence type="predicted"/>
<evidence type="ECO:0000313" key="1">
    <source>
        <dbReference type="EMBL" id="AAK60466.1"/>
    </source>
</evidence>
<accession>Q91HB1</accession>
<organismHost>
    <name type="scientific">Sus scrofa</name>
    <name type="common">Pig</name>
    <dbReference type="NCBI Taxonomy" id="9823"/>
</organismHost>
<dbReference type="Proteomes" id="UP000180331">
    <property type="component" value="Genome"/>
</dbReference>
<name>Q91HB1_PCV2</name>
<organism evidence="1 2">
    <name type="scientific">Porcine circovirus 2</name>
    <name type="common">PCV2</name>
    <dbReference type="NCBI Taxonomy" id="85708"/>
    <lineage>
        <taxon>Viruses</taxon>
        <taxon>Monodnaviria</taxon>
        <taxon>Shotokuvirae</taxon>
        <taxon>Cressdnaviricota</taxon>
        <taxon>Arfiviricetes</taxon>
        <taxon>Cirlivirales</taxon>
        <taxon>Circoviridae</taxon>
        <taxon>Circovirus</taxon>
        <taxon>Circovirus porcine2</taxon>
    </lineage>
</organism>
<protein>
    <submittedName>
        <fullName evidence="1">Uncharacterized protein</fullName>
    </submittedName>
</protein>
<sequence length="29" mass="3223">MVFIIHLGLSGGSLRLNSLNCTYMVTRIL</sequence>
<evidence type="ECO:0000313" key="2">
    <source>
        <dbReference type="Proteomes" id="UP000180331"/>
    </source>
</evidence>